<organism evidence="1">
    <name type="scientific">uncultured Caudovirales phage</name>
    <dbReference type="NCBI Taxonomy" id="2100421"/>
    <lineage>
        <taxon>Viruses</taxon>
        <taxon>Duplodnaviria</taxon>
        <taxon>Heunggongvirae</taxon>
        <taxon>Uroviricota</taxon>
        <taxon>Caudoviricetes</taxon>
        <taxon>Peduoviridae</taxon>
        <taxon>Maltschvirus</taxon>
        <taxon>Maltschvirus maltsch</taxon>
    </lineage>
</organism>
<accession>A0A6J7WV73</accession>
<name>A0A6J7WV73_9CAUD</name>
<reference evidence="1" key="1">
    <citation type="submission" date="2020-05" db="EMBL/GenBank/DDBJ databases">
        <authorList>
            <person name="Chiriac C."/>
            <person name="Salcher M."/>
            <person name="Ghai R."/>
            <person name="Kavagutti S V."/>
        </authorList>
    </citation>
    <scope>NUCLEOTIDE SEQUENCE</scope>
</reference>
<evidence type="ECO:0000313" key="1">
    <source>
        <dbReference type="EMBL" id="CAB5220735.1"/>
    </source>
</evidence>
<proteinExistence type="predicted"/>
<dbReference type="EMBL" id="LR798292">
    <property type="protein sequence ID" value="CAB5220735.1"/>
    <property type="molecule type" value="Genomic_DNA"/>
</dbReference>
<sequence>MALIEYLCQKCGSTSFVFGGDEDRLPKSSYHPGAGNHECKWEALPPLCSIVHSTDVFMLSQLDSIHTIEDLDAAATREAAEEREMKAYGNARKEI</sequence>
<protein>
    <submittedName>
        <fullName evidence="1">Uncharacterized protein</fullName>
    </submittedName>
</protein>
<gene>
    <name evidence="1" type="ORF">UFOVP244_29</name>
</gene>